<feature type="region of interest" description="Disordered" evidence="1">
    <location>
        <begin position="1"/>
        <end position="46"/>
    </location>
</feature>
<feature type="compositionally biased region" description="Basic and acidic residues" evidence="1">
    <location>
        <begin position="14"/>
        <end position="27"/>
    </location>
</feature>
<evidence type="ECO:0000313" key="2">
    <source>
        <dbReference type="EMBL" id="APE34905.1"/>
    </source>
</evidence>
<proteinExistence type="predicted"/>
<gene>
    <name evidence="2" type="ORF">BOX37_14175</name>
</gene>
<accession>A0A1J0VSA8</accession>
<evidence type="ECO:0000313" key="3">
    <source>
        <dbReference type="Proteomes" id="UP000183810"/>
    </source>
</evidence>
<evidence type="ECO:0000256" key="1">
    <source>
        <dbReference type="SAM" id="MobiDB-lite"/>
    </source>
</evidence>
<protein>
    <submittedName>
        <fullName evidence="2">Uncharacterized protein</fullName>
    </submittedName>
</protein>
<dbReference type="EMBL" id="CP018082">
    <property type="protein sequence ID" value="APE34905.1"/>
    <property type="molecule type" value="Genomic_DNA"/>
</dbReference>
<keyword evidence="3" id="KW-1185">Reference proteome</keyword>
<dbReference type="Proteomes" id="UP000183810">
    <property type="component" value="Chromosome"/>
</dbReference>
<name>A0A1J0VSA8_9NOCA</name>
<dbReference type="AlphaFoldDB" id="A0A1J0VSA8"/>
<dbReference type="KEGG" id="nsl:BOX37_14175"/>
<feature type="compositionally biased region" description="Basic and acidic residues" evidence="1">
    <location>
        <begin position="34"/>
        <end position="46"/>
    </location>
</feature>
<sequence length="94" mass="10130">MIGAPKSVGANHVLGDRQRCGDHRTDSGETGDGGIRREQRAGDVESRCRQIESNLHFRTHRQSVSMHSHCGDRGAEVGDPLVEADELGGPDRAA</sequence>
<feature type="region of interest" description="Disordered" evidence="1">
    <location>
        <begin position="60"/>
        <end position="94"/>
    </location>
</feature>
<organism evidence="2 3">
    <name type="scientific">Nocardia mangyaensis</name>
    <dbReference type="NCBI Taxonomy" id="2213200"/>
    <lineage>
        <taxon>Bacteria</taxon>
        <taxon>Bacillati</taxon>
        <taxon>Actinomycetota</taxon>
        <taxon>Actinomycetes</taxon>
        <taxon>Mycobacteriales</taxon>
        <taxon>Nocardiaceae</taxon>
        <taxon>Nocardia</taxon>
    </lineage>
</organism>
<reference evidence="2" key="1">
    <citation type="submission" date="2016-11" db="EMBL/GenBank/DDBJ databases">
        <authorList>
            <person name="Jaros S."/>
            <person name="Januszkiewicz K."/>
            <person name="Wedrychowicz H."/>
        </authorList>
    </citation>
    <scope>NUCLEOTIDE SEQUENCE [LARGE SCALE GENOMIC DNA]</scope>
    <source>
        <strain evidence="2">Y48</strain>
    </source>
</reference>